<accession>A0A941I1I0</accession>
<dbReference type="InterPro" id="IPR029016">
    <property type="entry name" value="GAF-like_dom_sf"/>
</dbReference>
<sequence length="281" mass="29815">MTNAVVTPFPEDEDVDPSAAIARLSQELGGVLESMEELSDYLERVVHTVRRFVDGCDEVGITVVSGDRAHTAAYTTVKTLEIDAAQYALGEGPCLDAAATREPQTVPDLCHDDGRWPDFARISRQDGMRSLYAAPLISGDECVGAINLYAWATNAFDDLDTAVVEIAAGRCADAVVAVTALDGMRRLAGQLEQAMASRAVIEQAKGVIMAMRGLSEHDAFEVLRKASQDRNVKLRLLAEEFVASVSGPKPPEDAAADAAPEAAPAAAGTGSEDSVTPVRTR</sequence>
<evidence type="ECO:0000259" key="6">
    <source>
        <dbReference type="PROSITE" id="PS50921"/>
    </source>
</evidence>
<evidence type="ECO:0000313" key="8">
    <source>
        <dbReference type="Proteomes" id="UP000677016"/>
    </source>
</evidence>
<dbReference type="Gene3D" id="1.10.10.10">
    <property type="entry name" value="Winged helix-like DNA-binding domain superfamily/Winged helix DNA-binding domain"/>
    <property type="match status" value="1"/>
</dbReference>
<evidence type="ECO:0000256" key="1">
    <source>
        <dbReference type="ARBA" id="ARBA00022679"/>
    </source>
</evidence>
<dbReference type="InterPro" id="IPR003018">
    <property type="entry name" value="GAF"/>
</dbReference>
<keyword evidence="3" id="KW-0805">Transcription regulation</keyword>
<name>A0A941I1I0_9MICO</name>
<evidence type="ECO:0000313" key="7">
    <source>
        <dbReference type="EMBL" id="MBR7744321.1"/>
    </source>
</evidence>
<feature type="compositionally biased region" description="Low complexity" evidence="5">
    <location>
        <begin position="256"/>
        <end position="267"/>
    </location>
</feature>
<keyword evidence="2" id="KW-0418">Kinase</keyword>
<dbReference type="EMBL" id="JAGSNF010000019">
    <property type="protein sequence ID" value="MBR7744321.1"/>
    <property type="molecule type" value="Genomic_DNA"/>
</dbReference>
<gene>
    <name evidence="7" type="ORF">KC207_13585</name>
</gene>
<organism evidence="7 8">
    <name type="scientific">Phycicoccus avicenniae</name>
    <dbReference type="NCBI Taxonomy" id="2828860"/>
    <lineage>
        <taxon>Bacteria</taxon>
        <taxon>Bacillati</taxon>
        <taxon>Actinomycetota</taxon>
        <taxon>Actinomycetes</taxon>
        <taxon>Micrococcales</taxon>
        <taxon>Intrasporangiaceae</taxon>
        <taxon>Phycicoccus</taxon>
    </lineage>
</organism>
<proteinExistence type="predicted"/>
<dbReference type="InterPro" id="IPR005561">
    <property type="entry name" value="ANTAR"/>
</dbReference>
<dbReference type="SMART" id="SM01012">
    <property type="entry name" value="ANTAR"/>
    <property type="match status" value="1"/>
</dbReference>
<dbReference type="AlphaFoldDB" id="A0A941I1I0"/>
<keyword evidence="4" id="KW-0804">Transcription</keyword>
<protein>
    <submittedName>
        <fullName evidence="7">GAF and ANTAR domain-containing protein</fullName>
    </submittedName>
</protein>
<dbReference type="Proteomes" id="UP000677016">
    <property type="component" value="Unassembled WGS sequence"/>
</dbReference>
<feature type="domain" description="ANTAR" evidence="6">
    <location>
        <begin position="181"/>
        <end position="242"/>
    </location>
</feature>
<dbReference type="PIRSF" id="PIRSF036625">
    <property type="entry name" value="GAF_ANTAR"/>
    <property type="match status" value="1"/>
</dbReference>
<keyword evidence="1" id="KW-0808">Transferase</keyword>
<dbReference type="InterPro" id="IPR011006">
    <property type="entry name" value="CheY-like_superfamily"/>
</dbReference>
<comment type="caution">
    <text evidence="7">The sequence shown here is derived from an EMBL/GenBank/DDBJ whole genome shotgun (WGS) entry which is preliminary data.</text>
</comment>
<reference evidence="7" key="1">
    <citation type="submission" date="2021-04" db="EMBL/GenBank/DDBJ databases">
        <title>Phycicoccus avicenniae sp. nov., a novel endophytic actinomycetes isolated from branch of Avicennia mariana.</title>
        <authorList>
            <person name="Tuo L."/>
        </authorList>
    </citation>
    <scope>NUCLEOTIDE SEQUENCE</scope>
    <source>
        <strain evidence="7">BSK3Z-2</strain>
    </source>
</reference>
<evidence type="ECO:0000256" key="4">
    <source>
        <dbReference type="ARBA" id="ARBA00023163"/>
    </source>
</evidence>
<dbReference type="Pfam" id="PF03861">
    <property type="entry name" value="ANTAR"/>
    <property type="match status" value="1"/>
</dbReference>
<keyword evidence="8" id="KW-1185">Reference proteome</keyword>
<feature type="region of interest" description="Disordered" evidence="5">
    <location>
        <begin position="245"/>
        <end position="281"/>
    </location>
</feature>
<evidence type="ECO:0000256" key="3">
    <source>
        <dbReference type="ARBA" id="ARBA00023015"/>
    </source>
</evidence>
<dbReference type="InterPro" id="IPR036388">
    <property type="entry name" value="WH-like_DNA-bd_sf"/>
</dbReference>
<evidence type="ECO:0000256" key="2">
    <source>
        <dbReference type="ARBA" id="ARBA00022777"/>
    </source>
</evidence>
<dbReference type="Pfam" id="PF13185">
    <property type="entry name" value="GAF_2"/>
    <property type="match status" value="1"/>
</dbReference>
<dbReference type="PROSITE" id="PS50921">
    <property type="entry name" value="ANTAR"/>
    <property type="match status" value="1"/>
</dbReference>
<dbReference type="InterPro" id="IPR012074">
    <property type="entry name" value="GAF_ANTAR"/>
</dbReference>
<dbReference type="Gene3D" id="3.30.450.40">
    <property type="match status" value="1"/>
</dbReference>
<dbReference type="SMART" id="SM00065">
    <property type="entry name" value="GAF"/>
    <property type="match status" value="1"/>
</dbReference>
<dbReference type="SUPFAM" id="SSF55781">
    <property type="entry name" value="GAF domain-like"/>
    <property type="match status" value="1"/>
</dbReference>
<dbReference type="RefSeq" id="WP_211603842.1">
    <property type="nucleotide sequence ID" value="NZ_JAGSNF010000019.1"/>
</dbReference>
<feature type="compositionally biased region" description="Polar residues" evidence="5">
    <location>
        <begin position="271"/>
        <end position="281"/>
    </location>
</feature>
<dbReference type="SUPFAM" id="SSF52172">
    <property type="entry name" value="CheY-like"/>
    <property type="match status" value="1"/>
</dbReference>
<dbReference type="GO" id="GO:0003723">
    <property type="term" value="F:RNA binding"/>
    <property type="evidence" value="ECO:0007669"/>
    <property type="project" value="InterPro"/>
</dbReference>
<dbReference type="GO" id="GO:0016301">
    <property type="term" value="F:kinase activity"/>
    <property type="evidence" value="ECO:0007669"/>
    <property type="project" value="UniProtKB-KW"/>
</dbReference>
<evidence type="ECO:0000256" key="5">
    <source>
        <dbReference type="SAM" id="MobiDB-lite"/>
    </source>
</evidence>